<evidence type="ECO:0000313" key="2">
    <source>
        <dbReference type="EMBL" id="CAE0241274.1"/>
    </source>
</evidence>
<feature type="compositionally biased region" description="Basic and acidic residues" evidence="1">
    <location>
        <begin position="120"/>
        <end position="142"/>
    </location>
</feature>
<organism evidence="2">
    <name type="scientific">Palpitomonas bilix</name>
    <dbReference type="NCBI Taxonomy" id="652834"/>
    <lineage>
        <taxon>Eukaryota</taxon>
        <taxon>Eukaryota incertae sedis</taxon>
    </lineage>
</organism>
<gene>
    <name evidence="2" type="ORF">PBIL07802_LOCUS3436</name>
</gene>
<protein>
    <submittedName>
        <fullName evidence="2">Uncharacterized protein</fullName>
    </submittedName>
</protein>
<evidence type="ECO:0000256" key="1">
    <source>
        <dbReference type="SAM" id="MobiDB-lite"/>
    </source>
</evidence>
<accession>A0A7S3CYS8</accession>
<reference evidence="2" key="1">
    <citation type="submission" date="2021-01" db="EMBL/GenBank/DDBJ databases">
        <authorList>
            <person name="Corre E."/>
            <person name="Pelletier E."/>
            <person name="Niang G."/>
            <person name="Scheremetjew M."/>
            <person name="Finn R."/>
            <person name="Kale V."/>
            <person name="Holt S."/>
            <person name="Cochrane G."/>
            <person name="Meng A."/>
            <person name="Brown T."/>
            <person name="Cohen L."/>
        </authorList>
    </citation>
    <scope>NUCLEOTIDE SEQUENCE</scope>
    <source>
        <strain evidence="2">NIES-2562</strain>
    </source>
</reference>
<dbReference type="EMBL" id="HBIB01005692">
    <property type="protein sequence ID" value="CAE0241274.1"/>
    <property type="molecule type" value="Transcribed_RNA"/>
</dbReference>
<proteinExistence type="predicted"/>
<sequence>MSGHGVKVCGTLGGKGKVESAGECYRAALYCAIAMCANGKAKNDKAGMIEACHHIGMVMWKCASTASECGRDSIVDEMLACLSVDTILEEADFALPDLLRLSKAGLDELVGDLDSRIAGQDRDRRGERKGKGEGEGEGDCKVKQGSSKRRGEQLVGQLIALMFLDLGKDSDALKEHLRQFGRKGCKCVMQLFDIMGHSGAVGEGRGEKRGEGEGEEEGEGERKKKSPPPLPLVIISAVQHLFTSPIFTTLTTGKGYFPSARPIVKEIGTILDEISGENEVIPMQIEGDGEEEQAENEVGTTSTPSMDTSGCRALLLQLYTRCLSFLAECVEGWRSGGGDGRATTSLLLSVLEMYAHDMMAEYGEKKKEMWKYAMSILFSIVFMPTSGRGDKIAPNFWRSHKTLALSEWKFSDICARSLLLLAFAMGEEGNMSSLDKVKQVLKHANVQVGFESLLLPFFSAFGQEFKGREAAGESN</sequence>
<dbReference type="AlphaFoldDB" id="A0A7S3CYS8"/>
<feature type="region of interest" description="Disordered" evidence="1">
    <location>
        <begin position="120"/>
        <end position="148"/>
    </location>
</feature>
<feature type="region of interest" description="Disordered" evidence="1">
    <location>
        <begin position="199"/>
        <end position="229"/>
    </location>
</feature>
<name>A0A7S3CYS8_9EUKA</name>